<dbReference type="AlphaFoldDB" id="A0AAW2UZX9"/>
<dbReference type="InterPro" id="IPR032675">
    <property type="entry name" value="LRR_dom_sf"/>
</dbReference>
<comment type="caution">
    <text evidence="1">The sequence shown here is derived from an EMBL/GenBank/DDBJ whole genome shotgun (WGS) entry which is preliminary data.</text>
</comment>
<dbReference type="Gene3D" id="3.80.10.10">
    <property type="entry name" value="Ribonuclease Inhibitor"/>
    <property type="match status" value="1"/>
</dbReference>
<dbReference type="SUPFAM" id="SSF52058">
    <property type="entry name" value="L domain-like"/>
    <property type="match status" value="1"/>
</dbReference>
<dbReference type="EMBL" id="JACGWN010000011">
    <property type="protein sequence ID" value="KAL0422592.1"/>
    <property type="molecule type" value="Genomic_DNA"/>
</dbReference>
<sequence>MEGFLPANFAKYPMLRSLALSYNRFRGPIPWQYSKKGSSLRRLYLDGNYLNRSPPAGFFSGEGRLAEAWETIAWRVARVLRSFA</sequence>
<reference evidence="1" key="2">
    <citation type="journal article" date="2024" name="Plant">
        <title>Genomic evolution and insights into agronomic trait innovations of Sesamum species.</title>
        <authorList>
            <person name="Miao H."/>
            <person name="Wang L."/>
            <person name="Qu L."/>
            <person name="Liu H."/>
            <person name="Sun Y."/>
            <person name="Le M."/>
            <person name="Wang Q."/>
            <person name="Wei S."/>
            <person name="Zheng Y."/>
            <person name="Lin W."/>
            <person name="Duan Y."/>
            <person name="Cao H."/>
            <person name="Xiong S."/>
            <person name="Wang X."/>
            <person name="Wei L."/>
            <person name="Li C."/>
            <person name="Ma Q."/>
            <person name="Ju M."/>
            <person name="Zhao R."/>
            <person name="Li G."/>
            <person name="Mu C."/>
            <person name="Tian Q."/>
            <person name="Mei H."/>
            <person name="Zhang T."/>
            <person name="Gao T."/>
            <person name="Zhang H."/>
        </authorList>
    </citation>
    <scope>NUCLEOTIDE SEQUENCE</scope>
    <source>
        <strain evidence="1">KEN1</strain>
    </source>
</reference>
<accession>A0AAW2UZX9</accession>
<dbReference type="InterPro" id="IPR001611">
    <property type="entry name" value="Leu-rich_rpt"/>
</dbReference>
<protein>
    <submittedName>
        <fullName evidence="1">Uncharacterized protein</fullName>
    </submittedName>
</protein>
<name>A0AAW2UZX9_9LAMI</name>
<reference evidence="1" key="1">
    <citation type="submission" date="2020-06" db="EMBL/GenBank/DDBJ databases">
        <authorList>
            <person name="Li T."/>
            <person name="Hu X."/>
            <person name="Zhang T."/>
            <person name="Song X."/>
            <person name="Zhang H."/>
            <person name="Dai N."/>
            <person name="Sheng W."/>
            <person name="Hou X."/>
            <person name="Wei L."/>
        </authorList>
    </citation>
    <scope>NUCLEOTIDE SEQUENCE</scope>
    <source>
        <strain evidence="1">KEN1</strain>
        <tissue evidence="1">Leaf</tissue>
    </source>
</reference>
<dbReference type="Pfam" id="PF00560">
    <property type="entry name" value="LRR_1"/>
    <property type="match status" value="2"/>
</dbReference>
<gene>
    <name evidence="1" type="ORF">Slati_3282100</name>
</gene>
<organism evidence="1">
    <name type="scientific">Sesamum latifolium</name>
    <dbReference type="NCBI Taxonomy" id="2727402"/>
    <lineage>
        <taxon>Eukaryota</taxon>
        <taxon>Viridiplantae</taxon>
        <taxon>Streptophyta</taxon>
        <taxon>Embryophyta</taxon>
        <taxon>Tracheophyta</taxon>
        <taxon>Spermatophyta</taxon>
        <taxon>Magnoliopsida</taxon>
        <taxon>eudicotyledons</taxon>
        <taxon>Gunneridae</taxon>
        <taxon>Pentapetalae</taxon>
        <taxon>asterids</taxon>
        <taxon>lamiids</taxon>
        <taxon>Lamiales</taxon>
        <taxon>Pedaliaceae</taxon>
        <taxon>Sesamum</taxon>
    </lineage>
</organism>
<evidence type="ECO:0000313" key="1">
    <source>
        <dbReference type="EMBL" id="KAL0422592.1"/>
    </source>
</evidence>
<proteinExistence type="predicted"/>